<name>A0A7V0N0G1_UNCAE</name>
<dbReference type="SMART" id="SM00471">
    <property type="entry name" value="HDc"/>
    <property type="match status" value="1"/>
</dbReference>
<dbReference type="PROSITE" id="PS51831">
    <property type="entry name" value="HD"/>
    <property type="match status" value="1"/>
</dbReference>
<dbReference type="AlphaFoldDB" id="A0A7V0N0G1"/>
<organism evidence="4">
    <name type="scientific">Aerophobetes bacterium</name>
    <dbReference type="NCBI Taxonomy" id="2030807"/>
    <lineage>
        <taxon>Bacteria</taxon>
        <taxon>Candidatus Aerophobota</taxon>
    </lineage>
</organism>
<feature type="transmembrane region" description="Helical" evidence="2">
    <location>
        <begin position="38"/>
        <end position="59"/>
    </location>
</feature>
<evidence type="ECO:0000313" key="4">
    <source>
        <dbReference type="EMBL" id="HDN84476.1"/>
    </source>
</evidence>
<keyword evidence="2" id="KW-1133">Transmembrane helix</keyword>
<accession>A0A7V0N0G1</accession>
<dbReference type="Gene3D" id="1.10.3210.10">
    <property type="entry name" value="Hypothetical protein af1432"/>
    <property type="match status" value="1"/>
</dbReference>
<dbReference type="EMBL" id="DRBC01000107">
    <property type="protein sequence ID" value="HDN84476.1"/>
    <property type="molecule type" value="Genomic_DNA"/>
</dbReference>
<dbReference type="PANTHER" id="PTHR36442">
    <property type="entry name" value="CYCLIC-DI-AMP PHOSPHODIESTERASE PGPH"/>
    <property type="match status" value="1"/>
</dbReference>
<dbReference type="Proteomes" id="UP000885660">
    <property type="component" value="Unassembled WGS sequence"/>
</dbReference>
<dbReference type="NCBIfam" id="TIGR00277">
    <property type="entry name" value="HDIG"/>
    <property type="match status" value="1"/>
</dbReference>
<feature type="compositionally biased region" description="Basic and acidic residues" evidence="1">
    <location>
        <begin position="498"/>
        <end position="507"/>
    </location>
</feature>
<comment type="caution">
    <text evidence="4">The sequence shown here is derived from an EMBL/GenBank/DDBJ whole genome shotgun (WGS) entry which is preliminary data.</text>
</comment>
<dbReference type="InterPro" id="IPR003607">
    <property type="entry name" value="HD/PDEase_dom"/>
</dbReference>
<feature type="transmembrane region" description="Helical" evidence="2">
    <location>
        <begin position="214"/>
        <end position="239"/>
    </location>
</feature>
<dbReference type="InterPro" id="IPR052722">
    <property type="entry name" value="PgpH_phosphodiesterase"/>
</dbReference>
<evidence type="ECO:0000259" key="3">
    <source>
        <dbReference type="PROSITE" id="PS51831"/>
    </source>
</evidence>
<dbReference type="SUPFAM" id="SSF109604">
    <property type="entry name" value="HD-domain/PDEase-like"/>
    <property type="match status" value="1"/>
</dbReference>
<dbReference type="InterPro" id="IPR011621">
    <property type="entry name" value="Metal-dep_PHydrolase_7TM_intra"/>
</dbReference>
<dbReference type="Pfam" id="PF07698">
    <property type="entry name" value="7TM-7TMR_HD"/>
    <property type="match status" value="1"/>
</dbReference>
<protein>
    <submittedName>
        <fullName evidence="4">HDIG domain-containing protein</fullName>
    </submittedName>
</protein>
<feature type="domain" description="HD" evidence="3">
    <location>
        <begin position="272"/>
        <end position="420"/>
    </location>
</feature>
<evidence type="ECO:0000256" key="2">
    <source>
        <dbReference type="SAM" id="Phobius"/>
    </source>
</evidence>
<dbReference type="InterPro" id="IPR006675">
    <property type="entry name" value="HDIG_dom"/>
</dbReference>
<dbReference type="CDD" id="cd00077">
    <property type="entry name" value="HDc"/>
    <property type="match status" value="1"/>
</dbReference>
<sequence length="507" mass="56633">MRDMKKRLEMQKRGERKEFKSPGLIKLKLLFTRSYVPFWLWFGGTISGICLIYLLFSIFSFYQKAGVVVVVGVFIFTLSLSLFHFYPKFLSGKYLALLAILLLVTALIGRIVILLPQIPDVFVPIAFLSIFLSLFFNLFISSFVLSVLSILFVLVSGRFELLPVLFSGGMIGAYGASVIHHRTDITRIGLWVGLTNLASVIGIGLIGNFSLQKIAVWGLWGIGSGIFSSILITVSLPYFETYFGITTDIRLLELTDLNHPLLRRLAIEAPGTYHHSILVATLAAAAAEAVGANPLLARVGAYYHDIGKITRPHFFFENVRIEGEGDNSHLRVNPNLSSKIILSHVKDGLELARIYRLPKVVVDIIAEHHGTSLIAYFYRKALLEKRGKGSVEESSFRYPGPKPRSKESAIVMLADSVEADSRFSSGKSHKGIESQIKRVINNKLKDNQLDETDLTLRDLNRIAKAFTRVMAGLSHTRGRYPEEMLKGGGEINQNQQYVERKSSHIIS</sequence>
<keyword evidence="2" id="KW-0472">Membrane</keyword>
<feature type="transmembrane region" description="Helical" evidence="2">
    <location>
        <begin position="65"/>
        <end position="87"/>
    </location>
</feature>
<feature type="transmembrane region" description="Helical" evidence="2">
    <location>
        <begin position="188"/>
        <end position="207"/>
    </location>
</feature>
<feature type="transmembrane region" description="Helical" evidence="2">
    <location>
        <begin position="161"/>
        <end position="182"/>
    </location>
</feature>
<dbReference type="PANTHER" id="PTHR36442:SF1">
    <property type="entry name" value="CYCLIC-DI-AMP PHOSPHODIESTERASE PGPH"/>
    <property type="match status" value="1"/>
</dbReference>
<feature type="transmembrane region" description="Helical" evidence="2">
    <location>
        <begin position="121"/>
        <end position="154"/>
    </location>
</feature>
<evidence type="ECO:0000256" key="1">
    <source>
        <dbReference type="SAM" id="MobiDB-lite"/>
    </source>
</evidence>
<dbReference type="Pfam" id="PF01966">
    <property type="entry name" value="HD"/>
    <property type="match status" value="1"/>
</dbReference>
<proteinExistence type="predicted"/>
<keyword evidence="2" id="KW-0812">Transmembrane</keyword>
<dbReference type="InterPro" id="IPR006674">
    <property type="entry name" value="HD_domain"/>
</dbReference>
<feature type="region of interest" description="Disordered" evidence="1">
    <location>
        <begin position="480"/>
        <end position="507"/>
    </location>
</feature>
<reference evidence="4" key="1">
    <citation type="journal article" date="2020" name="mSystems">
        <title>Genome- and Community-Level Interaction Insights into Carbon Utilization and Element Cycling Functions of Hydrothermarchaeota in Hydrothermal Sediment.</title>
        <authorList>
            <person name="Zhou Z."/>
            <person name="Liu Y."/>
            <person name="Xu W."/>
            <person name="Pan J."/>
            <person name="Luo Z.H."/>
            <person name="Li M."/>
        </authorList>
    </citation>
    <scope>NUCLEOTIDE SEQUENCE [LARGE SCALE GENOMIC DNA]</scope>
    <source>
        <strain evidence="4">HyVt-219</strain>
    </source>
</reference>
<feature type="transmembrane region" description="Helical" evidence="2">
    <location>
        <begin position="94"/>
        <end position="115"/>
    </location>
</feature>
<gene>
    <name evidence="4" type="ORF">ENG47_01805</name>
</gene>